<dbReference type="Proteomes" id="UP000197468">
    <property type="component" value="Unassembled WGS sequence"/>
</dbReference>
<name>A0A246IUG6_9BURK</name>
<reference evidence="2 3" key="1">
    <citation type="journal article" date="2008" name="Int. J. Syst. Evol. Microbiol.">
        <title>Description of Roseateles aquatilis sp. nov. and Roseateles terrae sp. nov., in the class Betaproteobacteria, and emended description of the genus Roseateles.</title>
        <authorList>
            <person name="Gomila M."/>
            <person name="Bowien B."/>
            <person name="Falsen E."/>
            <person name="Moore E.R."/>
            <person name="Lalucat J."/>
        </authorList>
    </citation>
    <scope>NUCLEOTIDE SEQUENCE [LARGE SCALE GENOMIC DNA]</scope>
    <source>
        <strain evidence="2 3">CCUG 48205</strain>
    </source>
</reference>
<evidence type="ECO:0000313" key="2">
    <source>
        <dbReference type="EMBL" id="OWQ83860.1"/>
    </source>
</evidence>
<feature type="chain" id="PRO_5012444887" description="DUF5666 domain-containing protein" evidence="1">
    <location>
        <begin position="19"/>
        <end position="120"/>
    </location>
</feature>
<proteinExistence type="predicted"/>
<evidence type="ECO:0008006" key="4">
    <source>
        <dbReference type="Google" id="ProtNLM"/>
    </source>
</evidence>
<dbReference type="OrthoDB" id="8592387at2"/>
<keyword evidence="3" id="KW-1185">Reference proteome</keyword>
<feature type="signal peptide" evidence="1">
    <location>
        <begin position="1"/>
        <end position="18"/>
    </location>
</feature>
<protein>
    <recommendedName>
        <fullName evidence="4">DUF5666 domain-containing protein</fullName>
    </recommendedName>
</protein>
<evidence type="ECO:0000313" key="3">
    <source>
        <dbReference type="Proteomes" id="UP000197468"/>
    </source>
</evidence>
<gene>
    <name evidence="2" type="ORF">CDN99_25195</name>
</gene>
<sequence length="120" mass="12436">MAWALALATLTGAPAAWAHGDGTPKHGGIVQTANDLSFELVTEADGATLYIEDHDKPLATDGFTGKLSVLKDGVKSEAALKATAPNMLVARGIKLGAGNKVVAVITTPQKQTLAVRFTLR</sequence>
<dbReference type="AlphaFoldDB" id="A0A246IUG6"/>
<evidence type="ECO:0000256" key="1">
    <source>
        <dbReference type="SAM" id="SignalP"/>
    </source>
</evidence>
<accession>A0A246IUG6</accession>
<organism evidence="2 3">
    <name type="scientific">Roseateles aquatilis</name>
    <dbReference type="NCBI Taxonomy" id="431061"/>
    <lineage>
        <taxon>Bacteria</taxon>
        <taxon>Pseudomonadati</taxon>
        <taxon>Pseudomonadota</taxon>
        <taxon>Betaproteobacteria</taxon>
        <taxon>Burkholderiales</taxon>
        <taxon>Sphaerotilaceae</taxon>
        <taxon>Roseateles</taxon>
    </lineage>
</organism>
<keyword evidence="1" id="KW-0732">Signal</keyword>
<comment type="caution">
    <text evidence="2">The sequence shown here is derived from an EMBL/GenBank/DDBJ whole genome shotgun (WGS) entry which is preliminary data.</text>
</comment>
<dbReference type="EMBL" id="NIOF01000019">
    <property type="protein sequence ID" value="OWQ83860.1"/>
    <property type="molecule type" value="Genomic_DNA"/>
</dbReference>